<dbReference type="InterPro" id="IPR000642">
    <property type="entry name" value="Peptidase_M41"/>
</dbReference>
<proteinExistence type="predicted"/>
<dbReference type="InterPro" id="IPR037219">
    <property type="entry name" value="Peptidase_M41-like"/>
</dbReference>
<evidence type="ECO:0000313" key="3">
    <source>
        <dbReference type="Proteomes" id="UP000613030"/>
    </source>
</evidence>
<gene>
    <name evidence="2" type="ORF">JI741_12390</name>
</gene>
<comment type="caution">
    <text evidence="2">The sequence shown here is derived from an EMBL/GenBank/DDBJ whole genome shotgun (WGS) entry which is preliminary data.</text>
</comment>
<evidence type="ECO:0000259" key="1">
    <source>
        <dbReference type="Pfam" id="PF01434"/>
    </source>
</evidence>
<dbReference type="SUPFAM" id="SSF52540">
    <property type="entry name" value="P-loop containing nucleoside triphosphate hydrolases"/>
    <property type="match status" value="1"/>
</dbReference>
<dbReference type="Proteomes" id="UP000613030">
    <property type="component" value="Unassembled WGS sequence"/>
</dbReference>
<protein>
    <recommendedName>
        <fullName evidence="1">Peptidase M41 domain-containing protein</fullName>
    </recommendedName>
</protein>
<feature type="domain" description="Peptidase M41" evidence="1">
    <location>
        <begin position="463"/>
        <end position="602"/>
    </location>
</feature>
<dbReference type="EMBL" id="JAERRB010000003">
    <property type="protein sequence ID" value="MBL0742024.1"/>
    <property type="molecule type" value="Genomic_DNA"/>
</dbReference>
<dbReference type="Gene3D" id="3.40.50.300">
    <property type="entry name" value="P-loop containing nucleotide triphosphate hydrolases"/>
    <property type="match status" value="1"/>
</dbReference>
<keyword evidence="3" id="KW-1185">Reference proteome</keyword>
<dbReference type="RefSeq" id="WP_202009754.1">
    <property type="nucleotide sequence ID" value="NZ_JAERRB010000003.1"/>
</dbReference>
<dbReference type="Gene3D" id="1.20.58.760">
    <property type="entry name" value="Peptidase M41"/>
    <property type="match status" value="1"/>
</dbReference>
<dbReference type="Pfam" id="PF01434">
    <property type="entry name" value="Peptidase_M41"/>
    <property type="match status" value="1"/>
</dbReference>
<evidence type="ECO:0000313" key="2">
    <source>
        <dbReference type="EMBL" id="MBL0742024.1"/>
    </source>
</evidence>
<name>A0ABS1KRN4_9BACT</name>
<reference evidence="2 3" key="1">
    <citation type="submission" date="2021-01" db="EMBL/GenBank/DDBJ databases">
        <title>Chryseolinea sp. Jin1 Genome sequencing and assembly.</title>
        <authorList>
            <person name="Kim I."/>
        </authorList>
    </citation>
    <scope>NUCLEOTIDE SEQUENCE [LARGE SCALE GENOMIC DNA]</scope>
    <source>
        <strain evidence="2 3">Jin1</strain>
    </source>
</reference>
<dbReference type="SUPFAM" id="SSF140990">
    <property type="entry name" value="FtsH protease domain-like"/>
    <property type="match status" value="1"/>
</dbReference>
<dbReference type="InterPro" id="IPR027417">
    <property type="entry name" value="P-loop_NTPase"/>
</dbReference>
<dbReference type="PANTHER" id="PTHR23076:SF110">
    <property type="entry name" value="INACTIVE ATP-DEPENDENT ZINC METALLOPROTEASE FTSHI 3, CHLOROPLASTIC-RELATED"/>
    <property type="match status" value="1"/>
</dbReference>
<dbReference type="PANTHER" id="PTHR23076">
    <property type="entry name" value="METALLOPROTEASE M41 FTSH"/>
    <property type="match status" value="1"/>
</dbReference>
<organism evidence="2 3">
    <name type="scientific">Chryseolinea lacunae</name>
    <dbReference type="NCBI Taxonomy" id="2801331"/>
    <lineage>
        <taxon>Bacteria</taxon>
        <taxon>Pseudomonadati</taxon>
        <taxon>Bacteroidota</taxon>
        <taxon>Cytophagia</taxon>
        <taxon>Cytophagales</taxon>
        <taxon>Fulvivirgaceae</taxon>
        <taxon>Chryseolinea</taxon>
    </lineage>
</organism>
<sequence length="705" mass="79583">MKTQIQQQAWLAKKEKLSAVTAALKQRFIGLDDVIDETMLLLMPWYLFPEAQRRPAVINLWGLTGSGKTALVESIVALLEFENVYAHFDMGEFESKRWLKNIFTNDLEHFHAKPSIICLDEFQFAKTLSGGKELQRDSLRVVWELLDSGKLNYISDDASICVLRADQALTRLEQAEQAGVRLVNGEIADGQEAFLQCFKDYYFDESTRYGVAVNKSYFLSRDFVEGVKWLFDNNPTFMSDQIRERIKQCSLTELKVMLLEGIKTRQATKQLDLSHAFIFVLGNLDEAYLMNGSMNPDISADDFHQATVRITVATIKTALRERFRSEQIARLGNNHIIYKSFRKEHFQELIRRELNRVAAFAHETFGWTLIFDESVVDIVYAEGVFPTQGTRPVFTTIGNLIESRTGKVALAIFERGTEAASVLWRFADDKFQFTVQPVGSDAPYTFEDKVSLKVDTLRKVSNKNLQAHVAVHEAGHAVLAALTFRIVPGVVVSKTAAGDAEGFCLINYPEGSMTKDSIRKDIIVSLGGYAAERLVFGDSFTSAGVSSDIEYATELANKAIRKFAMGTDPIRVVAQASKDPDLFYHDEHHSQQAVALINDALKEADRLLARNKLLLLKMAQYLTVHTRMEEATIADFVTRFSVEDWVRRDGFVKKEDYYDFHAVLENQLNALEQAGSPSAEALNYLSLILTDKELSLSVDECIPKQ</sequence>
<accession>A0ABS1KRN4</accession>